<evidence type="ECO:0000259" key="3">
    <source>
        <dbReference type="PROSITE" id="PS51913"/>
    </source>
</evidence>
<proteinExistence type="predicted"/>
<dbReference type="InterPro" id="IPR007759">
    <property type="entry name" value="Asxl_HARE-HTH"/>
</dbReference>
<dbReference type="PROSITE" id="PS51913">
    <property type="entry name" value="HTH_HARE"/>
    <property type="match status" value="1"/>
</dbReference>
<evidence type="ECO:0000313" key="4">
    <source>
        <dbReference type="EMBL" id="TQE98693.1"/>
    </source>
</evidence>
<feature type="region of interest" description="Disordered" evidence="2">
    <location>
        <begin position="1"/>
        <end position="55"/>
    </location>
</feature>
<dbReference type="EMBL" id="VIFK01000152">
    <property type="protein sequence ID" value="TQE98693.1"/>
    <property type="molecule type" value="Genomic_DNA"/>
</dbReference>
<dbReference type="Pfam" id="PF05066">
    <property type="entry name" value="HARE-HTH"/>
    <property type="match status" value="1"/>
</dbReference>
<sequence>MTTAKKAPAKKTATKARTGATRGRKTKTGASAPTAEKQATEAHRPPLMAEEKTKVRKPSLLDAAIEVMKRQSEPLGAKDITVTVLNLGLWSGKGKTPEATLYSAMIREIANKGEQARFKKASRGRFELTEVGMED</sequence>
<evidence type="ECO:0000256" key="2">
    <source>
        <dbReference type="SAM" id="MobiDB-lite"/>
    </source>
</evidence>
<dbReference type="GO" id="GO:0006355">
    <property type="term" value="P:regulation of DNA-templated transcription"/>
    <property type="evidence" value="ECO:0007669"/>
    <property type="project" value="InterPro"/>
</dbReference>
<feature type="domain" description="HTH HARE-type" evidence="3">
    <location>
        <begin position="58"/>
        <end position="131"/>
    </location>
</feature>
<dbReference type="AlphaFoldDB" id="A0A540VRA3"/>
<evidence type="ECO:0000256" key="1">
    <source>
        <dbReference type="ARBA" id="ARBA00023163"/>
    </source>
</evidence>
<evidence type="ECO:0000313" key="5">
    <source>
        <dbReference type="Proteomes" id="UP000315400"/>
    </source>
</evidence>
<comment type="caution">
    <text evidence="4">The sequence shown here is derived from an EMBL/GenBank/DDBJ whole genome shotgun (WGS) entry which is preliminary data.</text>
</comment>
<accession>A0A540VRA3</accession>
<name>A0A540VRA3_9GAMM</name>
<feature type="compositionally biased region" description="Basic and acidic residues" evidence="2">
    <location>
        <begin position="38"/>
        <end position="53"/>
    </location>
</feature>
<organism evidence="4 5">
    <name type="scientific">Spiribacter salinus</name>
    <dbReference type="NCBI Taxonomy" id="1335746"/>
    <lineage>
        <taxon>Bacteria</taxon>
        <taxon>Pseudomonadati</taxon>
        <taxon>Pseudomonadota</taxon>
        <taxon>Gammaproteobacteria</taxon>
        <taxon>Chromatiales</taxon>
        <taxon>Ectothiorhodospiraceae</taxon>
        <taxon>Spiribacter</taxon>
    </lineage>
</organism>
<keyword evidence="1" id="KW-0804">Transcription</keyword>
<gene>
    <name evidence="4" type="ORF">FKY71_12495</name>
</gene>
<protein>
    <recommendedName>
        <fullName evidence="3">HTH HARE-type domain-containing protein</fullName>
    </recommendedName>
</protein>
<dbReference type="Proteomes" id="UP000315400">
    <property type="component" value="Unassembled WGS sequence"/>
</dbReference>
<reference evidence="4 5" key="1">
    <citation type="submission" date="2019-06" db="EMBL/GenBank/DDBJ databases">
        <title>Metagenome assembled Genome of Spiribacter salinus SL48-SHIP from the microbial mat of Salt Lake 48 (Novosibirsk region, Russia).</title>
        <authorList>
            <person name="Shipova A."/>
            <person name="Rozanov A.S."/>
            <person name="Bryanskaya A.V."/>
            <person name="Peltek S.E."/>
        </authorList>
    </citation>
    <scope>NUCLEOTIDE SEQUENCE [LARGE SCALE GENOMIC DNA]</scope>
    <source>
        <strain evidence="4">SL48-SHIP-2</strain>
    </source>
</reference>